<evidence type="ECO:0000259" key="7">
    <source>
        <dbReference type="Pfam" id="PF02687"/>
    </source>
</evidence>
<dbReference type="InterPro" id="IPR025857">
    <property type="entry name" value="MacB_PCD"/>
</dbReference>
<evidence type="ECO:0000256" key="1">
    <source>
        <dbReference type="ARBA" id="ARBA00004651"/>
    </source>
</evidence>
<feature type="domain" description="MacB-like periplasmic core" evidence="8">
    <location>
        <begin position="20"/>
        <end position="243"/>
    </location>
</feature>
<comment type="subcellular location">
    <subcellularLocation>
        <location evidence="1">Cell membrane</location>
        <topology evidence="1">Multi-pass membrane protein</topology>
    </subcellularLocation>
</comment>
<feature type="transmembrane region" description="Helical" evidence="6">
    <location>
        <begin position="286"/>
        <end position="308"/>
    </location>
</feature>
<protein>
    <submittedName>
        <fullName evidence="9">FtsX-like permease family protein</fullName>
    </submittedName>
</protein>
<dbReference type="InterPro" id="IPR050250">
    <property type="entry name" value="Macrolide_Exporter_MacB"/>
</dbReference>
<dbReference type="GO" id="GO:0022857">
    <property type="term" value="F:transmembrane transporter activity"/>
    <property type="evidence" value="ECO:0007669"/>
    <property type="project" value="TreeGrafter"/>
</dbReference>
<evidence type="ECO:0000313" key="10">
    <source>
        <dbReference type="Proteomes" id="UP000326903"/>
    </source>
</evidence>
<evidence type="ECO:0000256" key="5">
    <source>
        <dbReference type="ARBA" id="ARBA00023136"/>
    </source>
</evidence>
<dbReference type="AlphaFoldDB" id="A0A5J5IET8"/>
<evidence type="ECO:0000259" key="8">
    <source>
        <dbReference type="Pfam" id="PF12704"/>
    </source>
</evidence>
<comment type="caution">
    <text evidence="9">The sequence shown here is derived from an EMBL/GenBank/DDBJ whole genome shotgun (WGS) entry which is preliminary data.</text>
</comment>
<dbReference type="PANTHER" id="PTHR30572">
    <property type="entry name" value="MEMBRANE COMPONENT OF TRANSPORTER-RELATED"/>
    <property type="match status" value="1"/>
</dbReference>
<feature type="transmembrane region" description="Helical" evidence="6">
    <location>
        <begin position="724"/>
        <end position="743"/>
    </location>
</feature>
<keyword evidence="3 6" id="KW-0812">Transmembrane</keyword>
<feature type="domain" description="ABC3 transporter permease C-terminal" evidence="7">
    <location>
        <begin position="289"/>
        <end position="403"/>
    </location>
</feature>
<reference evidence="9 10" key="1">
    <citation type="submission" date="2019-09" db="EMBL/GenBank/DDBJ databases">
        <title>Draft genome sequence of Ginsengibacter sp. BR5-29.</title>
        <authorList>
            <person name="Im W.-T."/>
        </authorList>
    </citation>
    <scope>NUCLEOTIDE SEQUENCE [LARGE SCALE GENOMIC DNA]</scope>
    <source>
        <strain evidence="9 10">BR5-29</strain>
    </source>
</reference>
<keyword evidence="2" id="KW-1003">Cell membrane</keyword>
<feature type="transmembrane region" description="Helical" evidence="6">
    <location>
        <begin position="672"/>
        <end position="696"/>
    </location>
</feature>
<gene>
    <name evidence="9" type="ORF">FW778_16075</name>
</gene>
<feature type="transmembrane region" description="Helical" evidence="6">
    <location>
        <begin position="21"/>
        <end position="41"/>
    </location>
</feature>
<sequence length="795" mass="88966">MFKNYFKTAWRNLLRGKGFSFINITGLAIGMAGAILIMMWLQNEISFDKFHTNRNNLYEVYTLTSNTDGHSRAVNATSQPLGPALKQNYPEIAAFTRVWDLRNWLLSANNKSLTATHGFIVDTSFLQMFSFPLIKGNATAPFRNSHSIIITQDLAKKLFGDDDPVGKIIKTENTDNFTVTGILKNPPVNTRFQFDYLLPWSFRDTQIDGYANETERWLSNNTSTFVLLKPNMNVAALNKKISDITRRYTGRNDVWTHFLFSLNRWYLYSEFKDGKSVGGRIETVRVFAIIAAFILLIACINFINLSTARSEKRAKEVGIRKVIGAGRSLLIGQFIVEAFLTACISGAIALVIVQLVLPSFDTLIDTQLSIPYNNFYFWLIAFGFIIITSLLAGSYPAFYLSSFKPVSIFKKQFKKINTVISPRKILVVVQFTFAIILIISTIIIRNQIVYAKDRDKGYSNNNLVQVNFAGDIEKNYALIKQDLLDEGIASSVTKNMGGITEGGAHTWGLRWQNENSADTNTTITLYSADADWIKTAGLHLIAGRDIDIYKYPADSNSVVLNETAVKLMGFKDPIGQTILEPFYHTTLHVVGVVKDYIIGSPYDEVPPTVIQGPRAWFTAMHIKFNPALSTANALAKTELIFKKYNPAYPFDYKFVDQQYAAQFDNEQRTKTMAGLFAGLAIFISCLGLFGLSAYIAESRVKEIGLRKVLGASVTNIAKLLSFDFVKLVIVSIVIAIPIAYYAMNKWLQDYTYRINIGWGIFAVAGLLSIIIALATVSFQAIKAAVANPVNGLRNE</sequence>
<dbReference type="RefSeq" id="WP_150415845.1">
    <property type="nucleotide sequence ID" value="NZ_VYQF01000005.1"/>
</dbReference>
<organism evidence="9 10">
    <name type="scientific">Ginsengibacter hankyongi</name>
    <dbReference type="NCBI Taxonomy" id="2607284"/>
    <lineage>
        <taxon>Bacteria</taxon>
        <taxon>Pseudomonadati</taxon>
        <taxon>Bacteroidota</taxon>
        <taxon>Chitinophagia</taxon>
        <taxon>Chitinophagales</taxon>
        <taxon>Chitinophagaceae</taxon>
        <taxon>Ginsengibacter</taxon>
    </lineage>
</organism>
<dbReference type="GO" id="GO:0005886">
    <property type="term" value="C:plasma membrane"/>
    <property type="evidence" value="ECO:0007669"/>
    <property type="project" value="UniProtKB-SubCell"/>
</dbReference>
<dbReference type="Proteomes" id="UP000326903">
    <property type="component" value="Unassembled WGS sequence"/>
</dbReference>
<evidence type="ECO:0000256" key="6">
    <source>
        <dbReference type="SAM" id="Phobius"/>
    </source>
</evidence>
<name>A0A5J5IET8_9BACT</name>
<keyword evidence="5 6" id="KW-0472">Membrane</keyword>
<accession>A0A5J5IET8</accession>
<evidence type="ECO:0000256" key="2">
    <source>
        <dbReference type="ARBA" id="ARBA00022475"/>
    </source>
</evidence>
<dbReference type="EMBL" id="VYQF01000005">
    <property type="protein sequence ID" value="KAA9037610.1"/>
    <property type="molecule type" value="Genomic_DNA"/>
</dbReference>
<keyword evidence="4 6" id="KW-1133">Transmembrane helix</keyword>
<feature type="transmembrane region" description="Helical" evidence="6">
    <location>
        <begin position="329"/>
        <end position="355"/>
    </location>
</feature>
<keyword evidence="10" id="KW-1185">Reference proteome</keyword>
<feature type="transmembrane region" description="Helical" evidence="6">
    <location>
        <begin position="375"/>
        <end position="403"/>
    </location>
</feature>
<dbReference type="Pfam" id="PF12704">
    <property type="entry name" value="MacB_PCD"/>
    <property type="match status" value="1"/>
</dbReference>
<feature type="transmembrane region" description="Helical" evidence="6">
    <location>
        <begin position="755"/>
        <end position="776"/>
    </location>
</feature>
<evidence type="ECO:0000313" key="9">
    <source>
        <dbReference type="EMBL" id="KAA9037610.1"/>
    </source>
</evidence>
<dbReference type="Pfam" id="PF02687">
    <property type="entry name" value="FtsX"/>
    <property type="match status" value="2"/>
</dbReference>
<evidence type="ECO:0000256" key="3">
    <source>
        <dbReference type="ARBA" id="ARBA00022692"/>
    </source>
</evidence>
<feature type="domain" description="ABC3 transporter permease C-terminal" evidence="7">
    <location>
        <begin position="675"/>
        <end position="786"/>
    </location>
</feature>
<dbReference type="PANTHER" id="PTHR30572:SF18">
    <property type="entry name" value="ABC-TYPE MACROLIDE FAMILY EXPORT SYSTEM PERMEASE COMPONENT 2"/>
    <property type="match status" value="1"/>
</dbReference>
<dbReference type="InterPro" id="IPR003838">
    <property type="entry name" value="ABC3_permease_C"/>
</dbReference>
<evidence type="ECO:0000256" key="4">
    <source>
        <dbReference type="ARBA" id="ARBA00022989"/>
    </source>
</evidence>
<proteinExistence type="predicted"/>
<feature type="transmembrane region" description="Helical" evidence="6">
    <location>
        <begin position="424"/>
        <end position="444"/>
    </location>
</feature>